<evidence type="ECO:0000313" key="2">
    <source>
        <dbReference type="EMBL" id="SDW04909.1"/>
    </source>
</evidence>
<feature type="domain" description="Tail specific protease" evidence="1">
    <location>
        <begin position="215"/>
        <end position="442"/>
    </location>
</feature>
<dbReference type="PANTHER" id="PTHR32060">
    <property type="entry name" value="TAIL-SPECIFIC PROTEASE"/>
    <property type="match status" value="1"/>
</dbReference>
<dbReference type="GO" id="GO:0004175">
    <property type="term" value="F:endopeptidase activity"/>
    <property type="evidence" value="ECO:0007669"/>
    <property type="project" value="TreeGrafter"/>
</dbReference>
<dbReference type="GO" id="GO:0007165">
    <property type="term" value="P:signal transduction"/>
    <property type="evidence" value="ECO:0007669"/>
    <property type="project" value="TreeGrafter"/>
</dbReference>
<dbReference type="RefSeq" id="WP_090293845.1">
    <property type="nucleotide sequence ID" value="NZ_FNKI01000002.1"/>
</dbReference>
<dbReference type="InterPro" id="IPR005151">
    <property type="entry name" value="Tail-specific_protease"/>
</dbReference>
<dbReference type="GO" id="GO:0008236">
    <property type="term" value="F:serine-type peptidase activity"/>
    <property type="evidence" value="ECO:0007669"/>
    <property type="project" value="InterPro"/>
</dbReference>
<accession>A0A1H2QET2</accession>
<dbReference type="EMBL" id="FNMY01000001">
    <property type="protein sequence ID" value="SDW04909.1"/>
    <property type="molecule type" value="Genomic_DNA"/>
</dbReference>
<dbReference type="STRING" id="1073328.SAMN05216294_1520"/>
<reference evidence="3" key="1">
    <citation type="submission" date="2016-10" db="EMBL/GenBank/DDBJ databases">
        <authorList>
            <person name="Varghese N."/>
            <person name="Submissions S."/>
        </authorList>
    </citation>
    <scope>NUCLEOTIDE SEQUENCE [LARGE SCALE GENOMIC DNA]</scope>
    <source>
        <strain evidence="3">DSM 25030</strain>
    </source>
</reference>
<evidence type="ECO:0000313" key="3">
    <source>
        <dbReference type="Proteomes" id="UP000199592"/>
    </source>
</evidence>
<dbReference type="GO" id="GO:0030288">
    <property type="term" value="C:outer membrane-bounded periplasmic space"/>
    <property type="evidence" value="ECO:0007669"/>
    <property type="project" value="TreeGrafter"/>
</dbReference>
<dbReference type="AlphaFoldDB" id="A0A1H2QET2"/>
<dbReference type="GO" id="GO:0006508">
    <property type="term" value="P:proteolysis"/>
    <property type="evidence" value="ECO:0007669"/>
    <property type="project" value="InterPro"/>
</dbReference>
<evidence type="ECO:0000259" key="1">
    <source>
        <dbReference type="SMART" id="SM00245"/>
    </source>
</evidence>
<organism evidence="2 3">
    <name type="scientific">Flagellimonas zhangzhouensis</name>
    <dbReference type="NCBI Taxonomy" id="1073328"/>
    <lineage>
        <taxon>Bacteria</taxon>
        <taxon>Pseudomonadati</taxon>
        <taxon>Bacteroidota</taxon>
        <taxon>Flavobacteriia</taxon>
        <taxon>Flavobacteriales</taxon>
        <taxon>Flavobacteriaceae</taxon>
        <taxon>Flagellimonas</taxon>
    </lineage>
</organism>
<dbReference type="SMART" id="SM00245">
    <property type="entry name" value="TSPc"/>
    <property type="match status" value="1"/>
</dbReference>
<protein>
    <submittedName>
        <fullName evidence="2">Peptidase family S41</fullName>
    </submittedName>
</protein>
<dbReference type="OrthoDB" id="6397760at2"/>
<dbReference type="Gene3D" id="3.90.226.10">
    <property type="entry name" value="2-enoyl-CoA Hydratase, Chain A, domain 1"/>
    <property type="match status" value="1"/>
</dbReference>
<dbReference type="Pfam" id="PF03572">
    <property type="entry name" value="Peptidase_S41"/>
    <property type="match status" value="1"/>
</dbReference>
<dbReference type="PANTHER" id="PTHR32060:SF30">
    <property type="entry name" value="CARBOXY-TERMINAL PROCESSING PROTEASE CTPA"/>
    <property type="match status" value="1"/>
</dbReference>
<name>A0A1H2QET2_9FLAO</name>
<sequence length="466" mass="53907">MTSKIQRLPQFLFLFLFSITGIFAQNQFSKKEVLDDFSYLKNALEEAHYNLYFYTPKSEFESNYNAVRNQIQKDSFNLLETITLFQKVITKVDNGHTFIPFPGNSYGKYAYAGGTLFPLEIAFENGKSLVRKNWSNNPRINQGSEIISINNNPIEEILEKMYPLISAERTYFKKAKIELTSFPRLYWQVFGEQQQFGVDIKENDSTTSYTLSAINLIDDYEMKREEVIQSQMELKIINDVAYLKPGAFGGDESKFRKFIDSSFAVIKNKQFKNLIIDLRNNPGGDDSFSDYLVSYIADKPFKWNASFNLKTSKILKDHVRKRYDTTQVFWKEVLSHKDGDIYEYPFENYQPQKENQRFNGKVYVLVNRQSHSQATLTAAQIQDYGFGTIVGEETGEYASLIASIFQIELPNTKIPVYISKGRIIRVNGNAEPKGVIPDILIQDHLLDEKDEIMEGLLQRLNRNLEP</sequence>
<dbReference type="SUPFAM" id="SSF52096">
    <property type="entry name" value="ClpP/crotonase"/>
    <property type="match status" value="1"/>
</dbReference>
<keyword evidence="3" id="KW-1185">Reference proteome</keyword>
<dbReference type="Proteomes" id="UP000199592">
    <property type="component" value="Unassembled WGS sequence"/>
</dbReference>
<dbReference type="InterPro" id="IPR029045">
    <property type="entry name" value="ClpP/crotonase-like_dom_sf"/>
</dbReference>
<proteinExistence type="predicted"/>
<gene>
    <name evidence="2" type="ORF">SAMN04487892_0171</name>
</gene>